<reference evidence="3 4" key="1">
    <citation type="journal article" date="2016" name="Nat. Commun.">
        <title>Thousands of microbial genomes shed light on interconnected biogeochemical processes in an aquifer system.</title>
        <authorList>
            <person name="Anantharaman K."/>
            <person name="Brown C.T."/>
            <person name="Hug L.A."/>
            <person name="Sharon I."/>
            <person name="Castelle C.J."/>
            <person name="Probst A.J."/>
            <person name="Thomas B.C."/>
            <person name="Singh A."/>
            <person name="Wilkins M.J."/>
            <person name="Karaoz U."/>
            <person name="Brodie E.L."/>
            <person name="Williams K.H."/>
            <person name="Hubbard S.S."/>
            <person name="Banfield J.F."/>
        </authorList>
    </citation>
    <scope>NUCLEOTIDE SEQUENCE [LARGE SCALE GENOMIC DNA]</scope>
</reference>
<dbReference type="InterPro" id="IPR019494">
    <property type="entry name" value="FIST_C"/>
</dbReference>
<accession>A0A1F4XHH7</accession>
<organism evidence="3 4">
    <name type="scientific">Candidatus Adlerbacteria bacterium RIFCSPLOWO2_01_FULL_51_16</name>
    <dbReference type="NCBI Taxonomy" id="1797243"/>
    <lineage>
        <taxon>Bacteria</taxon>
        <taxon>Candidatus Adleribacteriota</taxon>
    </lineage>
</organism>
<dbReference type="AlphaFoldDB" id="A0A1F4XHH7"/>
<dbReference type="PANTHER" id="PTHR40252:SF2">
    <property type="entry name" value="BLR0328 PROTEIN"/>
    <property type="match status" value="1"/>
</dbReference>
<dbReference type="PANTHER" id="PTHR40252">
    <property type="entry name" value="BLR0328 PROTEIN"/>
    <property type="match status" value="1"/>
</dbReference>
<evidence type="ECO:0000259" key="2">
    <source>
        <dbReference type="SMART" id="SM01204"/>
    </source>
</evidence>
<name>A0A1F4XHH7_9BACT</name>
<comment type="caution">
    <text evidence="3">The sequence shown here is derived from an EMBL/GenBank/DDBJ whole genome shotgun (WGS) entry which is preliminary data.</text>
</comment>
<evidence type="ECO:0000313" key="3">
    <source>
        <dbReference type="EMBL" id="OGC81074.1"/>
    </source>
</evidence>
<evidence type="ECO:0000259" key="1">
    <source>
        <dbReference type="SMART" id="SM00897"/>
    </source>
</evidence>
<dbReference type="Pfam" id="PF08495">
    <property type="entry name" value="FIST"/>
    <property type="match status" value="1"/>
</dbReference>
<protein>
    <recommendedName>
        <fullName evidence="5">Histidine kinase</fullName>
    </recommendedName>
</protein>
<dbReference type="InterPro" id="IPR013702">
    <property type="entry name" value="FIST_domain_N"/>
</dbReference>
<dbReference type="SMART" id="SM00897">
    <property type="entry name" value="FIST"/>
    <property type="match status" value="1"/>
</dbReference>
<proteinExistence type="predicted"/>
<dbReference type="STRING" id="1797243.A2943_02065"/>
<feature type="domain" description="FIST C-domain" evidence="2">
    <location>
        <begin position="219"/>
        <end position="359"/>
    </location>
</feature>
<evidence type="ECO:0008006" key="5">
    <source>
        <dbReference type="Google" id="ProtNLM"/>
    </source>
</evidence>
<feature type="domain" description="FIST" evidence="1">
    <location>
        <begin position="26"/>
        <end position="218"/>
    </location>
</feature>
<dbReference type="SMART" id="SM01204">
    <property type="entry name" value="FIST_C"/>
    <property type="match status" value="1"/>
</dbReference>
<dbReference type="EMBL" id="MEWX01000006">
    <property type="protein sequence ID" value="OGC81074.1"/>
    <property type="molecule type" value="Genomic_DNA"/>
</dbReference>
<dbReference type="Proteomes" id="UP000176185">
    <property type="component" value="Unassembled WGS sequence"/>
</dbReference>
<evidence type="ECO:0000313" key="4">
    <source>
        <dbReference type="Proteomes" id="UP000176185"/>
    </source>
</evidence>
<dbReference type="Pfam" id="PF10442">
    <property type="entry name" value="FIST_C"/>
    <property type="match status" value="1"/>
</dbReference>
<sequence length="381" mass="40933">MKIEQKKWTKEGGWKLNSKTPLTEVPQLVLVFGASALVKEEKTFSDVKGAYPNSHILMMSTAGEILDTSVSDGTLSLTAVNFQKTTLQFAEAKIDKSADSKAVGQTLAQALPKEKLLHTMVFSDGLKANGTTLVEGIMSQLPPKVLVTGGLVGDGADFKHTYVGLDKTPTEGTIVLVGFYGDSLSVSYGSMGGWDVFGPERIITKSKENVLYELDQKPALALYKEYLGEKAKELPGSGLLFPLSLGISGKDGTVQVVRTLLAVNEADQSMTFAGDMPEGVKAQLMKANFERLVGGASGAASMIKKEEKATAELAILISCIGRKLVLKERIEEETEAIRQVFGPNTALAGFYSYGEISPGTPTSNQCQLHNQTMTITTFTEM</sequence>
<gene>
    <name evidence="3" type="ORF">A2943_02065</name>
</gene>